<dbReference type="PRINTS" id="PR00364">
    <property type="entry name" value="DISEASERSIST"/>
</dbReference>
<dbReference type="PANTHER" id="PTHR46082:SF6">
    <property type="entry name" value="AAA+ ATPASE DOMAIN-CONTAINING PROTEIN-RELATED"/>
    <property type="match status" value="1"/>
</dbReference>
<dbReference type="Gene3D" id="1.25.40.10">
    <property type="entry name" value="Tetratricopeptide repeat domain"/>
    <property type="match status" value="3"/>
</dbReference>
<comment type="caution">
    <text evidence="3">The sequence shown here is derived from an EMBL/GenBank/DDBJ whole genome shotgun (WGS) entry which is preliminary data.</text>
</comment>
<dbReference type="Proteomes" id="UP001500751">
    <property type="component" value="Unassembled WGS sequence"/>
</dbReference>
<keyword evidence="4" id="KW-1185">Reference proteome</keyword>
<dbReference type="InterPro" id="IPR011990">
    <property type="entry name" value="TPR-like_helical_dom_sf"/>
</dbReference>
<reference evidence="3 4" key="1">
    <citation type="journal article" date="2019" name="Int. J. Syst. Evol. Microbiol.">
        <title>The Global Catalogue of Microorganisms (GCM) 10K type strain sequencing project: providing services to taxonomists for standard genome sequencing and annotation.</title>
        <authorList>
            <consortium name="The Broad Institute Genomics Platform"/>
            <consortium name="The Broad Institute Genome Sequencing Center for Infectious Disease"/>
            <person name="Wu L."/>
            <person name="Ma J."/>
        </authorList>
    </citation>
    <scope>NUCLEOTIDE SEQUENCE [LARGE SCALE GENOMIC DNA]</scope>
    <source>
        <strain evidence="3 4">JCM 16014</strain>
    </source>
</reference>
<proteinExistence type="predicted"/>
<feature type="compositionally biased region" description="Basic and acidic residues" evidence="2">
    <location>
        <begin position="397"/>
        <end position="415"/>
    </location>
</feature>
<evidence type="ECO:0000256" key="1">
    <source>
        <dbReference type="PROSITE-ProRule" id="PRU00339"/>
    </source>
</evidence>
<evidence type="ECO:0000256" key="2">
    <source>
        <dbReference type="SAM" id="MobiDB-lite"/>
    </source>
</evidence>
<dbReference type="SUPFAM" id="SSF48452">
    <property type="entry name" value="TPR-like"/>
    <property type="match status" value="3"/>
</dbReference>
<dbReference type="EMBL" id="BAAAQN010000048">
    <property type="protein sequence ID" value="GAA2050065.1"/>
    <property type="molecule type" value="Genomic_DNA"/>
</dbReference>
<protein>
    <recommendedName>
        <fullName evidence="5">Tetratricopeptide repeat protein</fullName>
    </recommendedName>
</protein>
<feature type="repeat" description="TPR" evidence="1">
    <location>
        <begin position="553"/>
        <end position="586"/>
    </location>
</feature>
<dbReference type="Pfam" id="PF13424">
    <property type="entry name" value="TPR_12"/>
    <property type="match status" value="3"/>
</dbReference>
<dbReference type="InterPro" id="IPR053137">
    <property type="entry name" value="NLR-like"/>
</dbReference>
<evidence type="ECO:0008006" key="5">
    <source>
        <dbReference type="Google" id="ProtNLM"/>
    </source>
</evidence>
<dbReference type="SUPFAM" id="SSF52540">
    <property type="entry name" value="P-loop containing nucleoside triphosphate hydrolases"/>
    <property type="match status" value="1"/>
</dbReference>
<dbReference type="RefSeq" id="WP_344669551.1">
    <property type="nucleotide sequence ID" value="NZ_BAAAQN010000048.1"/>
</dbReference>
<dbReference type="PROSITE" id="PS50005">
    <property type="entry name" value="TPR"/>
    <property type="match status" value="1"/>
</dbReference>
<dbReference type="SMART" id="SM00028">
    <property type="entry name" value="TPR"/>
    <property type="match status" value="8"/>
</dbReference>
<dbReference type="InterPro" id="IPR027417">
    <property type="entry name" value="P-loop_NTPase"/>
</dbReference>
<dbReference type="InterPro" id="IPR019734">
    <property type="entry name" value="TPR_rpt"/>
</dbReference>
<accession>A0ABN2V977</accession>
<feature type="compositionally biased region" description="Pro residues" evidence="2">
    <location>
        <begin position="1008"/>
        <end position="1025"/>
    </location>
</feature>
<dbReference type="Gene3D" id="3.40.50.300">
    <property type="entry name" value="P-loop containing nucleotide triphosphate hydrolases"/>
    <property type="match status" value="1"/>
</dbReference>
<sequence>MSDETRTTAPELLVHENRGIISTGPNAVNTIYPALTHDLRPAAETPCPPGTARFAPGGGAGRGFIGREEELAAIARALGPDSPDSSEASDVPNTSGNAYVLAGLGGIGKSSLADRHARRHAASGALVWWITAENAERLAAGLAALAHSLLAETTLVPDPAAAQWARAWLATHDDWLLVLDDVSALDDIADLCGSLPRGRFLITTRRTTGWGPIAESTRLDVLSPDQSLTVLTGFAGSALTADGGPELCQDLGHLPLALRQAGAYLEQNQVSAAVYRERLTGGVLGWTADGADPRETIARVWQVSLDRITEDHGPLPGRILRVLSWLAPDAIPLDLLAWDGLGQQEVDEAVGRLGAYSLVSRNGTDVSVHRLVQLVGRTASARGESGDGADDVGGEVGTRETATRETVTRESATREAARRAATALRGTAPLLTSVDFEHWPNLRRQLPHAHALVAATTPADDNRAAAELYSIIGSFHLLQGAGTESTTYLRRALIFVETDTADNPEYHAEHTRISLALAQAHMQSGNVVDAIALLEATVARAEPNLGSEHRDVLAVQTALGTAYIEMGRNEDATRALTAAVETNRKNLGENNPTTWGSVRSLARLLSATGQAAEAITLLEPIHQLSHDQFGPGHAYTVMILQSLADAHSKAGDHERAAALLEEASALSAESMGSDSIRTLTAQNDLGIAHMRAGRWDEAIQTFEANLPVLERVEVEDASAFRMRVNLAVAYSGRERHADAIPVLRDAIDRVDHRDDFDPLNLTAARTALATAHLRTGEPGPAVELFRRCLADSTRLRSADDPETIATRVLLASALTGVGDAKGAAEEWERCVADCDRALPLDSPLLATSLNGAAKAHDNLPDPERAAALYRREAELHATLHGTDDERRLTAARNAVSCLLLTSTADFSAAVPELEQLLADHERLLEPDAFGTLVMRVRVAQVHEKAGNLAHALELHMHATAEMVRVQGADHANVERSRAREDVVRAALGLPTLWDQEPEKEDGTVPTATPTPPTPVAAPTPKPPSAPTISGHEHQASPVGKRRFSWLRRSRG</sequence>
<name>A0ABN2V977_9ACTN</name>
<dbReference type="Pfam" id="PF13374">
    <property type="entry name" value="TPR_10"/>
    <property type="match status" value="1"/>
</dbReference>
<evidence type="ECO:0000313" key="3">
    <source>
        <dbReference type="EMBL" id="GAA2050065.1"/>
    </source>
</evidence>
<gene>
    <name evidence="3" type="ORF">GCM10009839_65380</name>
</gene>
<keyword evidence="1" id="KW-0802">TPR repeat</keyword>
<feature type="region of interest" description="Disordered" evidence="2">
    <location>
        <begin position="380"/>
        <end position="415"/>
    </location>
</feature>
<feature type="region of interest" description="Disordered" evidence="2">
    <location>
        <begin position="992"/>
        <end position="1051"/>
    </location>
</feature>
<dbReference type="PANTHER" id="PTHR46082">
    <property type="entry name" value="ATP/GTP-BINDING PROTEIN-RELATED"/>
    <property type="match status" value="1"/>
</dbReference>
<organism evidence="3 4">
    <name type="scientific">Catenulispora yoronensis</name>
    <dbReference type="NCBI Taxonomy" id="450799"/>
    <lineage>
        <taxon>Bacteria</taxon>
        <taxon>Bacillati</taxon>
        <taxon>Actinomycetota</taxon>
        <taxon>Actinomycetes</taxon>
        <taxon>Catenulisporales</taxon>
        <taxon>Catenulisporaceae</taxon>
        <taxon>Catenulispora</taxon>
    </lineage>
</organism>
<evidence type="ECO:0000313" key="4">
    <source>
        <dbReference type="Proteomes" id="UP001500751"/>
    </source>
</evidence>
<feature type="compositionally biased region" description="Basic residues" evidence="2">
    <location>
        <begin position="1039"/>
        <end position="1051"/>
    </location>
</feature>